<dbReference type="PANTHER" id="PTHR47145">
    <property type="entry name" value="BPI FOLD-CONTAINING FAMILY A MEMBER 2"/>
    <property type="match status" value="1"/>
</dbReference>
<dbReference type="InterPro" id="IPR052507">
    <property type="entry name" value="BPI_fold-antibacterial"/>
</dbReference>
<reference evidence="8" key="1">
    <citation type="submission" date="2025-08" db="UniProtKB">
        <authorList>
            <consortium name="Ensembl"/>
        </authorList>
    </citation>
    <scope>IDENTIFICATION</scope>
</reference>
<keyword evidence="3" id="KW-0964">Secreted</keyword>
<name>A0A8C6ACK6_MARMA</name>
<evidence type="ECO:0000256" key="1">
    <source>
        <dbReference type="ARBA" id="ARBA00004613"/>
    </source>
</evidence>
<dbReference type="AlphaFoldDB" id="A0A8C6ACK6"/>
<dbReference type="Proteomes" id="UP000694407">
    <property type="component" value="Unplaced"/>
</dbReference>
<sequence length="283" mass="30331">MFQLWKLVLLCGLLAGASASLLEDVGSGRYLPFTRWGLGTSECTSSELVGDLQSELLNRATVRPKRTELRARLILAGVDELSGNGCGMNNKGGLWILNSLKLGKLSVLDIHADLSSDGKGIHLRIPITANVSVKLPLIGKLVDLQVSLDLLTGIRLDTDISSGLSVKVLEECSFDSNSISISLLDRNEPLSVEDHGLKPRPSSSSSCPLRPLPGPQVCPLIQGLLSSLNEDLLQNLLCKSQPGWGVPQGRRPLCAHPRHTCWGLREAEGPSILSVAWGCGFSS</sequence>
<evidence type="ECO:0000313" key="9">
    <source>
        <dbReference type="Proteomes" id="UP000694407"/>
    </source>
</evidence>
<proteinExistence type="inferred from homology"/>
<dbReference type="GO" id="GO:0030141">
    <property type="term" value="C:secretory granule"/>
    <property type="evidence" value="ECO:0007669"/>
    <property type="project" value="TreeGrafter"/>
</dbReference>
<dbReference type="PANTHER" id="PTHR47145:SF1">
    <property type="entry name" value="BPI FOLD-CONTAINING FAMILY A MEMBER 2"/>
    <property type="match status" value="1"/>
</dbReference>
<evidence type="ECO:0000256" key="2">
    <source>
        <dbReference type="ARBA" id="ARBA00009020"/>
    </source>
</evidence>
<evidence type="ECO:0000313" key="8">
    <source>
        <dbReference type="Ensembl" id="ENSMMMP00000027071.1"/>
    </source>
</evidence>
<evidence type="ECO:0000256" key="5">
    <source>
        <dbReference type="ARBA" id="ARBA00023157"/>
    </source>
</evidence>
<dbReference type="Gene3D" id="3.15.10.10">
    <property type="entry name" value="Bactericidal permeability-increasing protein, domain 1"/>
    <property type="match status" value="1"/>
</dbReference>
<dbReference type="Pfam" id="PF01273">
    <property type="entry name" value="LBP_BPI_CETP"/>
    <property type="match status" value="1"/>
</dbReference>
<dbReference type="InterPro" id="IPR017943">
    <property type="entry name" value="Bactericidal_perm-incr_a/b_dom"/>
</dbReference>
<organism evidence="8 9">
    <name type="scientific">Marmota marmota marmota</name>
    <name type="common">Alpine marmot</name>
    <dbReference type="NCBI Taxonomy" id="9994"/>
    <lineage>
        <taxon>Eukaryota</taxon>
        <taxon>Metazoa</taxon>
        <taxon>Chordata</taxon>
        <taxon>Craniata</taxon>
        <taxon>Vertebrata</taxon>
        <taxon>Euteleostomi</taxon>
        <taxon>Mammalia</taxon>
        <taxon>Eutheria</taxon>
        <taxon>Euarchontoglires</taxon>
        <taxon>Glires</taxon>
        <taxon>Rodentia</taxon>
        <taxon>Sciuromorpha</taxon>
        <taxon>Sciuridae</taxon>
        <taxon>Xerinae</taxon>
        <taxon>Marmotini</taxon>
        <taxon>Marmota</taxon>
    </lineage>
</organism>
<dbReference type="GO" id="GO:0001530">
    <property type="term" value="F:lipopolysaccharide binding"/>
    <property type="evidence" value="ECO:0007669"/>
    <property type="project" value="TreeGrafter"/>
</dbReference>
<accession>A0A8C6ACK6</accession>
<evidence type="ECO:0000259" key="7">
    <source>
        <dbReference type="Pfam" id="PF01273"/>
    </source>
</evidence>
<dbReference type="SUPFAM" id="SSF55394">
    <property type="entry name" value="Bactericidal permeability-increasing protein, BPI"/>
    <property type="match status" value="1"/>
</dbReference>
<dbReference type="InterPro" id="IPR017942">
    <property type="entry name" value="Lipid-bd_serum_glycop_N"/>
</dbReference>
<reference evidence="8" key="2">
    <citation type="submission" date="2025-09" db="UniProtKB">
        <authorList>
            <consortium name="Ensembl"/>
        </authorList>
    </citation>
    <scope>IDENTIFICATION</scope>
</reference>
<keyword evidence="9" id="KW-1185">Reference proteome</keyword>
<comment type="subcellular location">
    <subcellularLocation>
        <location evidence="1">Secreted</location>
    </subcellularLocation>
</comment>
<comment type="similarity">
    <text evidence="2">Belongs to the BPI/LBP/Plunc superfamily. Plunc family.</text>
</comment>
<evidence type="ECO:0000256" key="3">
    <source>
        <dbReference type="ARBA" id="ARBA00022525"/>
    </source>
</evidence>
<feature type="domain" description="Lipid-binding serum glycoprotein N-terminal" evidence="7">
    <location>
        <begin position="85"/>
        <end position="227"/>
    </location>
</feature>
<keyword evidence="4 6" id="KW-0732">Signal</keyword>
<dbReference type="Ensembl" id="ENSMMMT00000030624.1">
    <property type="protein sequence ID" value="ENSMMMP00000027071.1"/>
    <property type="gene ID" value="ENSMMMG00000023661.1"/>
</dbReference>
<feature type="chain" id="PRO_5034528949" description="Lipid-binding serum glycoprotein N-terminal domain-containing protein" evidence="6">
    <location>
        <begin position="20"/>
        <end position="283"/>
    </location>
</feature>
<evidence type="ECO:0000256" key="4">
    <source>
        <dbReference type="ARBA" id="ARBA00022729"/>
    </source>
</evidence>
<protein>
    <recommendedName>
        <fullName evidence="7">Lipid-binding serum glycoprotein N-terminal domain-containing protein</fullName>
    </recommendedName>
</protein>
<keyword evidence="5" id="KW-1015">Disulfide bond</keyword>
<feature type="signal peptide" evidence="6">
    <location>
        <begin position="1"/>
        <end position="19"/>
    </location>
</feature>
<dbReference type="GO" id="GO:0070062">
    <property type="term" value="C:extracellular exosome"/>
    <property type="evidence" value="ECO:0007669"/>
    <property type="project" value="TreeGrafter"/>
</dbReference>
<evidence type="ECO:0000256" key="6">
    <source>
        <dbReference type="SAM" id="SignalP"/>
    </source>
</evidence>
<dbReference type="GeneTree" id="ENSGT00940000168472"/>